<dbReference type="EMBL" id="CYZU01000059">
    <property type="protein sequence ID" value="CUP13507.1"/>
    <property type="molecule type" value="Genomic_DNA"/>
</dbReference>
<sequence length="146" mass="17383">MDFSYDEYEKQCEKICAVNYQLLDLFEEDLRDLSPKTVRQHVSNVDFYINDYLLYEDALSFEAGIEKIDDFLGNFFIRKCMWSTPGNIKSTAASIKKFYKCMLDHGKIQRASYNYLCSEIKERMPKWQADCEQYNDIDADNPFDYF</sequence>
<dbReference type="OrthoDB" id="9801392at2"/>
<proteinExistence type="predicted"/>
<dbReference type="Proteomes" id="UP000095544">
    <property type="component" value="Unassembled WGS sequence"/>
</dbReference>
<evidence type="ECO:0000313" key="1">
    <source>
        <dbReference type="EMBL" id="CUP13507.1"/>
    </source>
</evidence>
<accession>A0A174KTY3</accession>
<gene>
    <name evidence="1" type="ORF">ERS852491_04362</name>
</gene>
<evidence type="ECO:0000313" key="2">
    <source>
        <dbReference type="Proteomes" id="UP000095544"/>
    </source>
</evidence>
<name>A0A174KTY3_9FIRM</name>
<evidence type="ECO:0008006" key="3">
    <source>
        <dbReference type="Google" id="ProtNLM"/>
    </source>
</evidence>
<reference evidence="1 2" key="1">
    <citation type="submission" date="2015-09" db="EMBL/GenBank/DDBJ databases">
        <authorList>
            <consortium name="Pathogen Informatics"/>
        </authorList>
    </citation>
    <scope>NUCLEOTIDE SEQUENCE [LARGE SCALE GENOMIC DNA]</scope>
    <source>
        <strain evidence="1 2">2789STDY5834876</strain>
    </source>
</reference>
<dbReference type="STRING" id="39482.ERS852491_04362"/>
<protein>
    <recommendedName>
        <fullName evidence="3">Recombinase</fullName>
    </recommendedName>
</protein>
<dbReference type="AlphaFoldDB" id="A0A174KTY3"/>
<dbReference type="RefSeq" id="WP_055154951.1">
    <property type="nucleotide sequence ID" value="NZ_CYZU01000059.1"/>
</dbReference>
<organism evidence="1 2">
    <name type="scientific">Faecalicatena contorta</name>
    <dbReference type="NCBI Taxonomy" id="39482"/>
    <lineage>
        <taxon>Bacteria</taxon>
        <taxon>Bacillati</taxon>
        <taxon>Bacillota</taxon>
        <taxon>Clostridia</taxon>
        <taxon>Lachnospirales</taxon>
        <taxon>Lachnospiraceae</taxon>
        <taxon>Faecalicatena</taxon>
    </lineage>
</organism>